<reference evidence="1 2" key="1">
    <citation type="journal article" date="2013" name="Genome Biol.">
        <title>Comparative genomics of the core and accessory genomes of 48 Sinorhizobium strains comprising five genospecies.</title>
        <authorList>
            <person name="Sugawara M."/>
            <person name="Epstein B."/>
            <person name="Badgley B.D."/>
            <person name="Unno T."/>
            <person name="Xu L."/>
            <person name="Reese J."/>
            <person name="Gyaneshwar P."/>
            <person name="Denny R."/>
            <person name="Mudge J."/>
            <person name="Bharti A.K."/>
            <person name="Farmer A.D."/>
            <person name="May G.D."/>
            <person name="Woodward J.E."/>
            <person name="Medigue C."/>
            <person name="Vallenet D."/>
            <person name="Lajus A."/>
            <person name="Rouy Z."/>
            <person name="Martinez-Vaz B."/>
            <person name="Tiffin P."/>
            <person name="Young N.D."/>
            <person name="Sadowsky M.J."/>
        </authorList>
    </citation>
    <scope>NUCLEOTIDE SEQUENCE [LARGE SCALE GENOMIC DNA]</scope>
    <source>
        <strain evidence="1 2">USDA205</strain>
    </source>
</reference>
<protein>
    <submittedName>
        <fullName evidence="1">Uncharacterized protein</fullName>
    </submittedName>
</protein>
<evidence type="ECO:0000313" key="2">
    <source>
        <dbReference type="Proteomes" id="UP000466694"/>
    </source>
</evidence>
<dbReference type="AlphaFoldDB" id="A0A844A7N0"/>
<organism evidence="1 2">
    <name type="scientific">Rhizobium fredii</name>
    <name type="common">Sinorhizobium fredii</name>
    <dbReference type="NCBI Taxonomy" id="380"/>
    <lineage>
        <taxon>Bacteria</taxon>
        <taxon>Pseudomonadati</taxon>
        <taxon>Pseudomonadota</taxon>
        <taxon>Alphaproteobacteria</taxon>
        <taxon>Hyphomicrobiales</taxon>
        <taxon>Rhizobiaceae</taxon>
        <taxon>Sinorhizobium/Ensifer group</taxon>
        <taxon>Sinorhizobium</taxon>
    </lineage>
</organism>
<name>A0A844A7N0_RHIFR</name>
<evidence type="ECO:0000313" key="1">
    <source>
        <dbReference type="EMBL" id="MQX08321.1"/>
    </source>
</evidence>
<comment type="caution">
    <text evidence="1">The sequence shown here is derived from an EMBL/GenBank/DDBJ whole genome shotgun (WGS) entry which is preliminary data.</text>
</comment>
<sequence length="139" mass="14694">MASVLGIICGVCLRHGRPKAPTGRHPCCAWMLYGNGSNAMKISLGTSFVAFVLSSALAGSAAPAVADGYYYVDRAPTGSIYVDPAPGVIYVDPVPTGRFYYEQMPARTLGGARERYTHEYQGGGQGDYYLGITPPAPVP</sequence>
<dbReference type="EMBL" id="WISZ01000069">
    <property type="protein sequence ID" value="MQX08321.1"/>
    <property type="molecule type" value="Genomic_DNA"/>
</dbReference>
<gene>
    <name evidence="1" type="ORF">GHK48_08360</name>
</gene>
<dbReference type="Proteomes" id="UP000466694">
    <property type="component" value="Unassembled WGS sequence"/>
</dbReference>
<proteinExistence type="predicted"/>
<accession>A0A844A7N0</accession>